<evidence type="ECO:0000313" key="2">
    <source>
        <dbReference type="Proteomes" id="UP000299102"/>
    </source>
</evidence>
<evidence type="ECO:0000313" key="1">
    <source>
        <dbReference type="EMBL" id="GBP76959.1"/>
    </source>
</evidence>
<dbReference type="EMBL" id="BGZK01001311">
    <property type="protein sequence ID" value="GBP76959.1"/>
    <property type="molecule type" value="Genomic_DNA"/>
</dbReference>
<organism evidence="1 2">
    <name type="scientific">Eumeta variegata</name>
    <name type="common">Bagworm moth</name>
    <name type="synonym">Eumeta japonica</name>
    <dbReference type="NCBI Taxonomy" id="151549"/>
    <lineage>
        <taxon>Eukaryota</taxon>
        <taxon>Metazoa</taxon>
        <taxon>Ecdysozoa</taxon>
        <taxon>Arthropoda</taxon>
        <taxon>Hexapoda</taxon>
        <taxon>Insecta</taxon>
        <taxon>Pterygota</taxon>
        <taxon>Neoptera</taxon>
        <taxon>Endopterygota</taxon>
        <taxon>Lepidoptera</taxon>
        <taxon>Glossata</taxon>
        <taxon>Ditrysia</taxon>
        <taxon>Tineoidea</taxon>
        <taxon>Psychidae</taxon>
        <taxon>Oiketicinae</taxon>
        <taxon>Eumeta</taxon>
    </lineage>
</organism>
<dbReference type="AlphaFoldDB" id="A0A4C1YQR2"/>
<accession>A0A4C1YQR2</accession>
<name>A0A4C1YQR2_EUMVA</name>
<protein>
    <submittedName>
        <fullName evidence="1">Uncharacterized protein</fullName>
    </submittedName>
</protein>
<reference evidence="1 2" key="1">
    <citation type="journal article" date="2019" name="Commun. Biol.">
        <title>The bagworm genome reveals a unique fibroin gene that provides high tensile strength.</title>
        <authorList>
            <person name="Kono N."/>
            <person name="Nakamura H."/>
            <person name="Ohtoshi R."/>
            <person name="Tomita M."/>
            <person name="Numata K."/>
            <person name="Arakawa K."/>
        </authorList>
    </citation>
    <scope>NUCLEOTIDE SEQUENCE [LARGE SCALE GENOMIC DNA]</scope>
</reference>
<dbReference type="Proteomes" id="UP000299102">
    <property type="component" value="Unassembled WGS sequence"/>
</dbReference>
<sequence length="140" mass="15607">MFAVLIPVPDLLAISVPELADLNLPLNIAVIDNPACGGLTISLRTPTLVRNPDTFCVRFTQLLSKKRPRLHLGSEYFNLRHEGNDDVCAAKRIDDRPAPRSGDLLRARVVSRSQWATFTVQHPRAARSEKWAIPAVYDPL</sequence>
<comment type="caution">
    <text evidence="1">The sequence shown here is derived from an EMBL/GenBank/DDBJ whole genome shotgun (WGS) entry which is preliminary data.</text>
</comment>
<gene>
    <name evidence="1" type="ORF">EVAR_45039_1</name>
</gene>
<proteinExistence type="predicted"/>
<keyword evidence="2" id="KW-1185">Reference proteome</keyword>